<dbReference type="Proteomes" id="UP000236291">
    <property type="component" value="Unassembled WGS sequence"/>
</dbReference>
<proteinExistence type="predicted"/>
<evidence type="ECO:0000313" key="1">
    <source>
        <dbReference type="EMBL" id="PNX96882.1"/>
    </source>
</evidence>
<dbReference type="EMBL" id="ASHM01014968">
    <property type="protein sequence ID" value="PNX96882.1"/>
    <property type="molecule type" value="Genomic_DNA"/>
</dbReference>
<dbReference type="AlphaFoldDB" id="A0A2K3N1I7"/>
<protein>
    <submittedName>
        <fullName evidence="1">Uncharacterized protein</fullName>
    </submittedName>
</protein>
<evidence type="ECO:0000313" key="2">
    <source>
        <dbReference type="Proteomes" id="UP000236291"/>
    </source>
</evidence>
<reference evidence="1 2" key="1">
    <citation type="journal article" date="2014" name="Am. J. Bot.">
        <title>Genome assembly and annotation for red clover (Trifolium pratense; Fabaceae).</title>
        <authorList>
            <person name="Istvanek J."/>
            <person name="Jaros M."/>
            <person name="Krenek A."/>
            <person name="Repkova J."/>
        </authorList>
    </citation>
    <scope>NUCLEOTIDE SEQUENCE [LARGE SCALE GENOMIC DNA]</scope>
    <source>
        <strain evidence="2">cv. Tatra</strain>
        <tissue evidence="1">Young leaves</tissue>
    </source>
</reference>
<comment type="caution">
    <text evidence="1">The sequence shown here is derived from an EMBL/GenBank/DDBJ whole genome shotgun (WGS) entry which is preliminary data.</text>
</comment>
<gene>
    <name evidence="1" type="ORF">L195_g020099</name>
</gene>
<name>A0A2K3N1I7_TRIPR</name>
<sequence length="55" mass="6561">MRSTKDVKLHRLYEDGVKRRHSVYWKKGTRRVKDLHGAYRKEGKTERGEGKGFEV</sequence>
<accession>A0A2K3N1I7</accession>
<reference evidence="1 2" key="2">
    <citation type="journal article" date="2017" name="Front. Plant Sci.">
        <title>Gene Classification and Mining of Molecular Markers Useful in Red Clover (Trifolium pratense) Breeding.</title>
        <authorList>
            <person name="Istvanek J."/>
            <person name="Dluhosova J."/>
            <person name="Dluhos P."/>
            <person name="Patkova L."/>
            <person name="Nedelnik J."/>
            <person name="Repkova J."/>
        </authorList>
    </citation>
    <scope>NUCLEOTIDE SEQUENCE [LARGE SCALE GENOMIC DNA]</scope>
    <source>
        <strain evidence="2">cv. Tatra</strain>
        <tissue evidence="1">Young leaves</tissue>
    </source>
</reference>
<organism evidence="1 2">
    <name type="scientific">Trifolium pratense</name>
    <name type="common">Red clover</name>
    <dbReference type="NCBI Taxonomy" id="57577"/>
    <lineage>
        <taxon>Eukaryota</taxon>
        <taxon>Viridiplantae</taxon>
        <taxon>Streptophyta</taxon>
        <taxon>Embryophyta</taxon>
        <taxon>Tracheophyta</taxon>
        <taxon>Spermatophyta</taxon>
        <taxon>Magnoliopsida</taxon>
        <taxon>eudicotyledons</taxon>
        <taxon>Gunneridae</taxon>
        <taxon>Pentapetalae</taxon>
        <taxon>rosids</taxon>
        <taxon>fabids</taxon>
        <taxon>Fabales</taxon>
        <taxon>Fabaceae</taxon>
        <taxon>Papilionoideae</taxon>
        <taxon>50 kb inversion clade</taxon>
        <taxon>NPAAA clade</taxon>
        <taxon>Hologalegina</taxon>
        <taxon>IRL clade</taxon>
        <taxon>Trifolieae</taxon>
        <taxon>Trifolium</taxon>
    </lineage>
</organism>